<evidence type="ECO:0000256" key="1">
    <source>
        <dbReference type="ARBA" id="ARBA00023015"/>
    </source>
</evidence>
<evidence type="ECO:0000313" key="7">
    <source>
        <dbReference type="Proteomes" id="UP001501116"/>
    </source>
</evidence>
<dbReference type="RefSeq" id="WP_344421427.1">
    <property type="nucleotide sequence ID" value="NZ_BAAANN010000016.1"/>
</dbReference>
<dbReference type="SUPFAM" id="SSF46689">
    <property type="entry name" value="Homeodomain-like"/>
    <property type="match status" value="1"/>
</dbReference>
<reference evidence="7" key="1">
    <citation type="journal article" date="2019" name="Int. J. Syst. Evol. Microbiol.">
        <title>The Global Catalogue of Microorganisms (GCM) 10K type strain sequencing project: providing services to taxonomists for standard genome sequencing and annotation.</title>
        <authorList>
            <consortium name="The Broad Institute Genomics Platform"/>
            <consortium name="The Broad Institute Genome Sequencing Center for Infectious Disease"/>
            <person name="Wu L."/>
            <person name="Ma J."/>
        </authorList>
    </citation>
    <scope>NUCLEOTIDE SEQUENCE [LARGE SCALE GENOMIC DNA]</scope>
    <source>
        <strain evidence="7">JCM 14545</strain>
    </source>
</reference>
<keyword evidence="7" id="KW-1185">Reference proteome</keyword>
<feature type="domain" description="HTH tetR-type" evidence="5">
    <location>
        <begin position="15"/>
        <end position="74"/>
    </location>
</feature>
<dbReference type="PANTHER" id="PTHR30055:SF234">
    <property type="entry name" value="HTH-TYPE TRANSCRIPTIONAL REGULATOR BETI"/>
    <property type="match status" value="1"/>
</dbReference>
<dbReference type="InterPro" id="IPR009057">
    <property type="entry name" value="Homeodomain-like_sf"/>
</dbReference>
<comment type="caution">
    <text evidence="6">The sequence shown here is derived from an EMBL/GenBank/DDBJ whole genome shotgun (WGS) entry which is preliminary data.</text>
</comment>
<gene>
    <name evidence="6" type="ORF">GCM10009754_42920</name>
</gene>
<keyword evidence="3" id="KW-0804">Transcription</keyword>
<dbReference type="PROSITE" id="PS50977">
    <property type="entry name" value="HTH_TETR_2"/>
    <property type="match status" value="1"/>
</dbReference>
<dbReference type="PRINTS" id="PR00455">
    <property type="entry name" value="HTHTETR"/>
</dbReference>
<dbReference type="InterPro" id="IPR001647">
    <property type="entry name" value="HTH_TetR"/>
</dbReference>
<protein>
    <submittedName>
        <fullName evidence="6">TetR/AcrR family transcriptional regulator</fullName>
    </submittedName>
</protein>
<feature type="DNA-binding region" description="H-T-H motif" evidence="4">
    <location>
        <begin position="37"/>
        <end position="56"/>
    </location>
</feature>
<dbReference type="InterPro" id="IPR050109">
    <property type="entry name" value="HTH-type_TetR-like_transc_reg"/>
</dbReference>
<evidence type="ECO:0000313" key="6">
    <source>
        <dbReference type="EMBL" id="GAA1966001.1"/>
    </source>
</evidence>
<evidence type="ECO:0000256" key="3">
    <source>
        <dbReference type="ARBA" id="ARBA00023163"/>
    </source>
</evidence>
<dbReference type="Proteomes" id="UP001501116">
    <property type="component" value="Unassembled WGS sequence"/>
</dbReference>
<keyword evidence="1" id="KW-0805">Transcription regulation</keyword>
<dbReference type="Pfam" id="PF21597">
    <property type="entry name" value="TetR_C_43"/>
    <property type="match status" value="1"/>
</dbReference>
<dbReference type="InterPro" id="IPR036271">
    <property type="entry name" value="Tet_transcr_reg_TetR-rel_C_sf"/>
</dbReference>
<evidence type="ECO:0000256" key="4">
    <source>
        <dbReference type="PROSITE-ProRule" id="PRU00335"/>
    </source>
</evidence>
<evidence type="ECO:0000256" key="2">
    <source>
        <dbReference type="ARBA" id="ARBA00023125"/>
    </source>
</evidence>
<organism evidence="6 7">
    <name type="scientific">Amycolatopsis minnesotensis</name>
    <dbReference type="NCBI Taxonomy" id="337894"/>
    <lineage>
        <taxon>Bacteria</taxon>
        <taxon>Bacillati</taxon>
        <taxon>Actinomycetota</taxon>
        <taxon>Actinomycetes</taxon>
        <taxon>Pseudonocardiales</taxon>
        <taxon>Pseudonocardiaceae</taxon>
        <taxon>Amycolatopsis</taxon>
    </lineage>
</organism>
<dbReference type="Gene3D" id="1.10.357.10">
    <property type="entry name" value="Tetracycline Repressor, domain 2"/>
    <property type="match status" value="1"/>
</dbReference>
<sequence>MEAVGVPRAMRADARRNYERIICAAREAFGEQGAEAALDDVAKRAGVGAGTLYRHFPTRDALIEAVYRADIVALVDSAYRLVDELPPKEALEAWLREQVRFVVYKNGLAQTLKAAMDRGSETFAWCRTSITEAATLVVTNAQKAGVVREDLTGSALLRLGHGIGVAAVNASEGDGACMFKVVLAGLRPE</sequence>
<keyword evidence="2 4" id="KW-0238">DNA-binding</keyword>
<dbReference type="EMBL" id="BAAANN010000016">
    <property type="protein sequence ID" value="GAA1966001.1"/>
    <property type="molecule type" value="Genomic_DNA"/>
</dbReference>
<dbReference type="PANTHER" id="PTHR30055">
    <property type="entry name" value="HTH-TYPE TRANSCRIPTIONAL REGULATOR RUTR"/>
    <property type="match status" value="1"/>
</dbReference>
<dbReference type="Pfam" id="PF00440">
    <property type="entry name" value="TetR_N"/>
    <property type="match status" value="1"/>
</dbReference>
<dbReference type="SUPFAM" id="SSF48498">
    <property type="entry name" value="Tetracyclin repressor-like, C-terminal domain"/>
    <property type="match status" value="1"/>
</dbReference>
<dbReference type="InterPro" id="IPR049445">
    <property type="entry name" value="TetR_SbtR-like_C"/>
</dbReference>
<proteinExistence type="predicted"/>
<accession>A0ABP5CMA3</accession>
<name>A0ABP5CMA3_9PSEU</name>
<evidence type="ECO:0000259" key="5">
    <source>
        <dbReference type="PROSITE" id="PS50977"/>
    </source>
</evidence>